<dbReference type="EMBL" id="KL142385">
    <property type="protein sequence ID" value="KDR73711.1"/>
    <property type="molecule type" value="Genomic_DNA"/>
</dbReference>
<evidence type="ECO:0000313" key="2">
    <source>
        <dbReference type="EMBL" id="KDR73711.1"/>
    </source>
</evidence>
<feature type="region of interest" description="Disordered" evidence="1">
    <location>
        <begin position="205"/>
        <end position="233"/>
    </location>
</feature>
<dbReference type="HOGENOM" id="CLU_036734_0_0_1"/>
<evidence type="ECO:0000313" key="3">
    <source>
        <dbReference type="Proteomes" id="UP000027222"/>
    </source>
</evidence>
<reference evidence="3" key="1">
    <citation type="journal article" date="2014" name="Proc. Natl. Acad. Sci. U.S.A.">
        <title>Extensive sampling of basidiomycete genomes demonstrates inadequacy of the white-rot/brown-rot paradigm for wood decay fungi.</title>
        <authorList>
            <person name="Riley R."/>
            <person name="Salamov A.A."/>
            <person name="Brown D.W."/>
            <person name="Nagy L.G."/>
            <person name="Floudas D."/>
            <person name="Held B.W."/>
            <person name="Levasseur A."/>
            <person name="Lombard V."/>
            <person name="Morin E."/>
            <person name="Otillar R."/>
            <person name="Lindquist E.A."/>
            <person name="Sun H."/>
            <person name="LaButti K.M."/>
            <person name="Schmutz J."/>
            <person name="Jabbour D."/>
            <person name="Luo H."/>
            <person name="Baker S.E."/>
            <person name="Pisabarro A.G."/>
            <person name="Walton J.D."/>
            <person name="Blanchette R.A."/>
            <person name="Henrissat B."/>
            <person name="Martin F."/>
            <person name="Cullen D."/>
            <person name="Hibbett D.S."/>
            <person name="Grigoriev I.V."/>
        </authorList>
    </citation>
    <scope>NUCLEOTIDE SEQUENCE [LARGE SCALE GENOMIC DNA]</scope>
    <source>
        <strain evidence="3">CBS 339.88</strain>
    </source>
</reference>
<sequence>MSAVAAVPKVLPPPSPFGELLRRSRFASYDPAIRQAYTAPPSYIHRGNWGLKRPIANRHRKGHIVLRRFEEHAQFIEWDRADSQVKFIRRVEELGMTPTLIPNSPWFRGLGQAAMNKASGLDSDFCPGESSEFERFPDERFADVGLVPPLDMPPHWTPSATELAAVGTTSESIPESTPILPSISASASTSTPTSTLTTILPHRPKVDLDDLGKRGKGAYGAKAPPQKPRLQRSDETRLQPNINAMTPAEFAKYLKKLRTLRPHFLKYIREQLQRDRDANRRIMSSGRPNELVDQELVLTLGMEAKKKNLHMAFLGRWTEEHLYDGESEVAEAEAEDPQNAAARASAVAALANTPQPIRKQPHKFGGLVYAEPSELDTFYHVKPAPGFVLQDTRPSSGSYQVADAADGQYIAAFAGFTSYLSKKDAGGSAKPLYEPFTETGLQAQREVDPETGKVTFNTDDSARKMRMVSLKLEETPRAVGATTSNRPLSLAKLRSSVVVDNGVDQNFRDNPFPPGSREYSALMPPSSKVPTKPAKTPMVNANYFRKVSLPSGRLGSGTLALKGRLPGAATVWPLNENPDNSVVLGSLSKMVDAERRPLNSIGAARSEAKSDADSEGNEGSKDN</sequence>
<dbReference type="Proteomes" id="UP000027222">
    <property type="component" value="Unassembled WGS sequence"/>
</dbReference>
<dbReference type="InterPro" id="IPR016712">
    <property type="entry name" value="Rbsml_bS1m-like"/>
</dbReference>
<protein>
    <submittedName>
        <fullName evidence="2">Uncharacterized protein</fullName>
    </submittedName>
</protein>
<name>A0A067SS43_GALM3</name>
<feature type="region of interest" description="Disordered" evidence="1">
    <location>
        <begin position="598"/>
        <end position="623"/>
    </location>
</feature>
<accession>A0A067SS43</accession>
<keyword evidence="3" id="KW-1185">Reference proteome</keyword>
<dbReference type="STRING" id="685588.A0A067SS43"/>
<dbReference type="OrthoDB" id="2735536at2759"/>
<dbReference type="PANTHER" id="PTHR28058">
    <property type="entry name" value="37S RIBOSOMAL PROTEIN MRP51, MITOCHONDRIAL"/>
    <property type="match status" value="1"/>
</dbReference>
<dbReference type="Pfam" id="PF11709">
    <property type="entry name" value="Mit_ribos_Mrp51"/>
    <property type="match status" value="1"/>
</dbReference>
<dbReference type="PANTHER" id="PTHR28058:SF1">
    <property type="entry name" value="SMALL RIBOSOMAL SUBUNIT PROTEIN BS1M"/>
    <property type="match status" value="1"/>
</dbReference>
<gene>
    <name evidence="2" type="ORF">GALMADRAFT_280831</name>
</gene>
<proteinExistence type="predicted"/>
<organism evidence="2 3">
    <name type="scientific">Galerina marginata (strain CBS 339.88)</name>
    <dbReference type="NCBI Taxonomy" id="685588"/>
    <lineage>
        <taxon>Eukaryota</taxon>
        <taxon>Fungi</taxon>
        <taxon>Dikarya</taxon>
        <taxon>Basidiomycota</taxon>
        <taxon>Agaricomycotina</taxon>
        <taxon>Agaricomycetes</taxon>
        <taxon>Agaricomycetidae</taxon>
        <taxon>Agaricales</taxon>
        <taxon>Agaricineae</taxon>
        <taxon>Strophariaceae</taxon>
        <taxon>Galerina</taxon>
    </lineage>
</organism>
<evidence type="ECO:0000256" key="1">
    <source>
        <dbReference type="SAM" id="MobiDB-lite"/>
    </source>
</evidence>
<dbReference type="AlphaFoldDB" id="A0A067SS43"/>
<feature type="compositionally biased region" description="Basic and acidic residues" evidence="1">
    <location>
        <begin position="606"/>
        <end position="623"/>
    </location>
</feature>